<organism evidence="3">
    <name type="scientific">Guillardia theta</name>
    <name type="common">Cryptophyte</name>
    <name type="synonym">Cryptomonas phi</name>
    <dbReference type="NCBI Taxonomy" id="55529"/>
    <lineage>
        <taxon>Eukaryota</taxon>
        <taxon>Cryptophyceae</taxon>
        <taxon>Pyrenomonadales</taxon>
        <taxon>Geminigeraceae</taxon>
        <taxon>Guillardia</taxon>
    </lineage>
</organism>
<evidence type="ECO:0000256" key="1">
    <source>
        <dbReference type="SAM" id="MobiDB-lite"/>
    </source>
</evidence>
<gene>
    <name evidence="3" type="ORF">GTHE00462_LOCUS16649</name>
</gene>
<protein>
    <submittedName>
        <fullName evidence="3">Uncharacterized protein</fullName>
    </submittedName>
</protein>
<feature type="region of interest" description="Disordered" evidence="1">
    <location>
        <begin position="1"/>
        <end position="56"/>
    </location>
</feature>
<feature type="transmembrane region" description="Helical" evidence="2">
    <location>
        <begin position="192"/>
        <end position="211"/>
    </location>
</feature>
<proteinExistence type="predicted"/>
<accession>A0A7S4KQG5</accession>
<evidence type="ECO:0000256" key="2">
    <source>
        <dbReference type="SAM" id="Phobius"/>
    </source>
</evidence>
<reference evidence="3" key="1">
    <citation type="submission" date="2021-01" db="EMBL/GenBank/DDBJ databases">
        <authorList>
            <person name="Corre E."/>
            <person name="Pelletier E."/>
            <person name="Niang G."/>
            <person name="Scheremetjew M."/>
            <person name="Finn R."/>
            <person name="Kale V."/>
            <person name="Holt S."/>
            <person name="Cochrane G."/>
            <person name="Meng A."/>
            <person name="Brown T."/>
            <person name="Cohen L."/>
        </authorList>
    </citation>
    <scope>NUCLEOTIDE SEQUENCE</scope>
    <source>
        <strain evidence="3">CCMP 2712</strain>
    </source>
</reference>
<name>A0A7S4KQG5_GUITH</name>
<feature type="transmembrane region" description="Helical" evidence="2">
    <location>
        <begin position="125"/>
        <end position="145"/>
    </location>
</feature>
<keyword evidence="2" id="KW-0812">Transmembrane</keyword>
<dbReference type="EMBL" id="HBKN01021200">
    <property type="protein sequence ID" value="CAE2302281.1"/>
    <property type="molecule type" value="Transcribed_RNA"/>
</dbReference>
<feature type="transmembrane region" description="Helical" evidence="2">
    <location>
        <begin position="223"/>
        <end position="246"/>
    </location>
</feature>
<sequence>MFEKLLSPSLSGYEALGREQPGSSEDTDPRTVQDRQQAVSAKNLDGRDEGPAGSDMSIAEAGVHRTMDSNLAGSASENLSSLKLIDVEEEVSAPAAVFLLADPLEKSFSGDIEVLIETAIPVKRWFRAIISLVQLVVGGICIQVGMREEDTVCQATFCSLLILSGVFQIVHSFVGMRFVIRRLGTEAEETRMILWCVEFILWLSVLHAVVTNSCENLKLQAMASLYLTSTFLLWLITGILWSVWFLRVKET</sequence>
<keyword evidence="2" id="KW-0472">Membrane</keyword>
<keyword evidence="2" id="KW-1133">Transmembrane helix</keyword>
<evidence type="ECO:0000313" key="3">
    <source>
        <dbReference type="EMBL" id="CAE2302281.1"/>
    </source>
</evidence>
<feature type="transmembrane region" description="Helical" evidence="2">
    <location>
        <begin position="157"/>
        <end position="180"/>
    </location>
</feature>
<dbReference type="AlphaFoldDB" id="A0A7S4KQG5"/>